<dbReference type="InterPro" id="IPR025736">
    <property type="entry name" value="PucR_C-HTH_dom"/>
</dbReference>
<dbReference type="SUPFAM" id="SSF46689">
    <property type="entry name" value="Homeodomain-like"/>
    <property type="match status" value="1"/>
</dbReference>
<dbReference type="PANTHER" id="PTHR33744:SF17">
    <property type="entry name" value="CONSERVED PROTEIN"/>
    <property type="match status" value="1"/>
</dbReference>
<name>A0A6F8YXQ1_9ACTN</name>
<dbReference type="Pfam" id="PF13556">
    <property type="entry name" value="HTH_30"/>
    <property type="match status" value="1"/>
</dbReference>
<proteinExistence type="inferred from homology"/>
<dbReference type="KEGG" id="psuu:Psuf_082630"/>
<dbReference type="EMBL" id="AP022871">
    <property type="protein sequence ID" value="BCB90950.1"/>
    <property type="molecule type" value="Genomic_DNA"/>
</dbReference>
<comment type="similarity">
    <text evidence="1">Belongs to the CdaR family.</text>
</comment>
<keyword evidence="5" id="KW-1185">Reference proteome</keyword>
<dbReference type="Proteomes" id="UP000503011">
    <property type="component" value="Chromosome"/>
</dbReference>
<dbReference type="PANTHER" id="PTHR33744">
    <property type="entry name" value="CARBOHYDRATE DIACID REGULATOR"/>
    <property type="match status" value="1"/>
</dbReference>
<dbReference type="Pfam" id="PF17853">
    <property type="entry name" value="GGDEF_2"/>
    <property type="match status" value="1"/>
</dbReference>
<feature type="domain" description="PucR C-terminal helix-turn-helix" evidence="2">
    <location>
        <begin position="356"/>
        <end position="414"/>
    </location>
</feature>
<gene>
    <name evidence="4" type="ORF">Psuf_082630</name>
</gene>
<feature type="domain" description="CdaR GGDEF-like" evidence="3">
    <location>
        <begin position="187"/>
        <end position="305"/>
    </location>
</feature>
<evidence type="ECO:0000313" key="5">
    <source>
        <dbReference type="Proteomes" id="UP000503011"/>
    </source>
</evidence>
<organism evidence="4 5">
    <name type="scientific">Phytohabitans suffuscus</name>
    <dbReference type="NCBI Taxonomy" id="624315"/>
    <lineage>
        <taxon>Bacteria</taxon>
        <taxon>Bacillati</taxon>
        <taxon>Actinomycetota</taxon>
        <taxon>Actinomycetes</taxon>
        <taxon>Micromonosporales</taxon>
        <taxon>Micromonosporaceae</taxon>
    </lineage>
</organism>
<dbReference type="AlphaFoldDB" id="A0A6F8YXQ1"/>
<dbReference type="InterPro" id="IPR051448">
    <property type="entry name" value="CdaR-like_regulators"/>
</dbReference>
<evidence type="ECO:0000259" key="2">
    <source>
        <dbReference type="Pfam" id="PF13556"/>
    </source>
</evidence>
<reference evidence="4 5" key="2">
    <citation type="submission" date="2020-03" db="EMBL/GenBank/DDBJ databases">
        <authorList>
            <person name="Ichikawa N."/>
            <person name="Kimura A."/>
            <person name="Kitahashi Y."/>
            <person name="Uohara A."/>
        </authorList>
    </citation>
    <scope>NUCLEOTIDE SEQUENCE [LARGE SCALE GENOMIC DNA]</scope>
    <source>
        <strain evidence="4 5">NBRC 105367</strain>
    </source>
</reference>
<reference evidence="4 5" key="1">
    <citation type="submission" date="2020-03" db="EMBL/GenBank/DDBJ databases">
        <title>Whole genome shotgun sequence of Phytohabitans suffuscus NBRC 105367.</title>
        <authorList>
            <person name="Komaki H."/>
            <person name="Tamura T."/>
        </authorList>
    </citation>
    <scope>NUCLEOTIDE SEQUENCE [LARGE SCALE GENOMIC DNA]</scope>
    <source>
        <strain evidence="4 5">NBRC 105367</strain>
    </source>
</reference>
<evidence type="ECO:0000259" key="3">
    <source>
        <dbReference type="Pfam" id="PF17853"/>
    </source>
</evidence>
<accession>A0A6F8YXQ1</accession>
<dbReference type="InterPro" id="IPR042070">
    <property type="entry name" value="PucR_C-HTH_sf"/>
</dbReference>
<dbReference type="InterPro" id="IPR041522">
    <property type="entry name" value="CdaR_GGDEF"/>
</dbReference>
<dbReference type="InterPro" id="IPR009057">
    <property type="entry name" value="Homeodomain-like_sf"/>
</dbReference>
<evidence type="ECO:0000256" key="1">
    <source>
        <dbReference type="ARBA" id="ARBA00006754"/>
    </source>
</evidence>
<dbReference type="Gene3D" id="1.10.10.2840">
    <property type="entry name" value="PucR C-terminal helix-turn-helix domain"/>
    <property type="match status" value="1"/>
</dbReference>
<evidence type="ECO:0000313" key="4">
    <source>
        <dbReference type="EMBL" id="BCB90950.1"/>
    </source>
</evidence>
<sequence>MAWAPPWGDGRVGSRMNLELQGIVDTMAARVGRPALIEDGRHRVVVYSEHTGTMDDVRRSSILRRHTTPEVISWFRGFGIMKARSPVRIPACPELDLLPRLCVPIVHQDRLLGYVWFIEADSGMTEADIDVVTRATGDLSLALYRESLLGELASQREAEAARTLLSESAVTREEMVRSLLADGVVTADGPATAIVAQLVPARGRMLDGDAGMALEQALVATRRWVGVRDALHLLRHDQGVLLVRGGQAGGRPSAETAAGYLRESLRNAVGAAREAARVVVGIGAVRPRLAEAIHSYDEAVQAARVGVRLPALGPLITWADLGIYRMLSQMDGRHLDVATVHPGLHRLLGDEANQALLETLEAYLDLAGNAHATAEQLRLHRTTLYYRLHRVEQLAETDLKDGNERLCLHLGLKLARLSGDYRPST</sequence>
<protein>
    <submittedName>
        <fullName evidence="4">Transcriptional regulator</fullName>
    </submittedName>
</protein>